<evidence type="ECO:0000313" key="2">
    <source>
        <dbReference type="EMBL" id="PSN60453.1"/>
    </source>
</evidence>
<dbReference type="EMBL" id="KZ678149">
    <property type="protein sequence ID" value="PSN60453.1"/>
    <property type="molecule type" value="Genomic_DNA"/>
</dbReference>
<gene>
    <name evidence="2" type="ORF">BS50DRAFT_450702</name>
</gene>
<organism evidence="2 3">
    <name type="scientific">Corynespora cassiicola Philippines</name>
    <dbReference type="NCBI Taxonomy" id="1448308"/>
    <lineage>
        <taxon>Eukaryota</taxon>
        <taxon>Fungi</taxon>
        <taxon>Dikarya</taxon>
        <taxon>Ascomycota</taxon>
        <taxon>Pezizomycotina</taxon>
        <taxon>Dothideomycetes</taxon>
        <taxon>Pleosporomycetidae</taxon>
        <taxon>Pleosporales</taxon>
        <taxon>Corynesporascaceae</taxon>
        <taxon>Corynespora</taxon>
    </lineage>
</organism>
<feature type="region of interest" description="Disordered" evidence="1">
    <location>
        <begin position="123"/>
        <end position="148"/>
    </location>
</feature>
<feature type="non-terminal residue" evidence="2">
    <location>
        <position position="454"/>
    </location>
</feature>
<reference evidence="2 3" key="1">
    <citation type="journal article" date="2018" name="Front. Microbiol.">
        <title>Genome-Wide Analysis of Corynespora cassiicola Leaf Fall Disease Putative Effectors.</title>
        <authorList>
            <person name="Lopez D."/>
            <person name="Ribeiro S."/>
            <person name="Label P."/>
            <person name="Fumanal B."/>
            <person name="Venisse J.S."/>
            <person name="Kohler A."/>
            <person name="de Oliveira R.R."/>
            <person name="Labutti K."/>
            <person name="Lipzen A."/>
            <person name="Lail K."/>
            <person name="Bauer D."/>
            <person name="Ohm R.A."/>
            <person name="Barry K.W."/>
            <person name="Spatafora J."/>
            <person name="Grigoriev I.V."/>
            <person name="Martin F.M."/>
            <person name="Pujade-Renaud V."/>
        </authorList>
    </citation>
    <scope>NUCLEOTIDE SEQUENCE [LARGE SCALE GENOMIC DNA]</scope>
    <source>
        <strain evidence="2 3">Philippines</strain>
    </source>
</reference>
<dbReference type="AlphaFoldDB" id="A0A2T2N4U7"/>
<name>A0A2T2N4U7_CORCC</name>
<keyword evidence="3" id="KW-1185">Reference proteome</keyword>
<proteinExistence type="predicted"/>
<evidence type="ECO:0000256" key="1">
    <source>
        <dbReference type="SAM" id="MobiDB-lite"/>
    </source>
</evidence>
<protein>
    <submittedName>
        <fullName evidence="2">Uncharacterized protein</fullName>
    </submittedName>
</protein>
<accession>A0A2T2N4U7</accession>
<feature type="compositionally biased region" description="Polar residues" evidence="1">
    <location>
        <begin position="126"/>
        <end position="138"/>
    </location>
</feature>
<dbReference type="Proteomes" id="UP000240883">
    <property type="component" value="Unassembled WGS sequence"/>
</dbReference>
<sequence length="454" mass="51352">DWSTEEEDNDMNATPMQKTLRIQELTVAKAHHLRRLDKLEADNARYVERIDQLESTAVEKDNLIRQFEDRLKDKRVTELEEDVHAKFLLIQELVAGVDEKDCRIEELEKTLDGKAAHIHELENRMHGSNGTSDSTQKSAKAVSSEDEDSMLDSYVQVPTMASVDATPMTDTTTNDASDSFMSVSSPLESSPAPCNLKEPVFATSETIKKTPPVPPAPKLKLGIDMTKWGKSKAATTKTASKSMNFTMPQRPKTQEVPQIDNTADIRKMPIEARRLFGNGVDVAIAMGSFSEMVPKYMAMQVSEKMNMFFTNNPKATRIDFPTGIMDVDALKAHTQWMRDHTRCNKVFSIQLDYNNDARNFKICRAARVLGINCIYVGHITRQYCERIRSKMQPLDIIAMIDDNSWHEHDPIWECLVNNLANQRFRANLPASINQSLDALLSSRPRMADTIAQIE</sequence>
<dbReference type="OrthoDB" id="3776185at2759"/>
<evidence type="ECO:0000313" key="3">
    <source>
        <dbReference type="Proteomes" id="UP000240883"/>
    </source>
</evidence>
<feature type="non-terminal residue" evidence="2">
    <location>
        <position position="1"/>
    </location>
</feature>